<comment type="function">
    <text evidence="2 8">Catalyzes the removal of elemental sulfur and selenium atoms from L-cysteine, L-cystine, L-selenocysteine, and L-selenocystine to produce L-alanine.</text>
</comment>
<dbReference type="GO" id="GO:0031071">
    <property type="term" value="F:cysteine desulfurase activity"/>
    <property type="evidence" value="ECO:0007669"/>
    <property type="project" value="UniProtKB-UniRule"/>
</dbReference>
<dbReference type="InterPro" id="IPR015421">
    <property type="entry name" value="PyrdxlP-dep_Trfase_major"/>
</dbReference>
<sequence>MMKNITADFPILRTKAHNHRLIYLDSAATAQKPQVVIDTVNDLHATCNANIHRGIHYLAEQTTLRYEKARERVCDFINGGDACQIVFTSGATASINLVASSFGEKFIGCGDNVIISQAEHHSNIVPWQMIAERKGAQIRVLPFTDEGRIEVEKLDGLIDEHTKMVAITQASNVLGTMPDIGQITEIVHNRGVPVLVDGCQGIVHAPTDVRALDVDFYCFSGHKLYAPTGIGVLYGKQKWLEQMPPYMGGGDMVETVSLTKGTTYAGLPLKFEAGTANFTGAIALSRAIEYVKELGEDAHNYTAKLNNAFAQMLQERIEGVRIYGVQPHKTPLTSFTIEGTHPMDIAMIVDKLGVAIRSGTHCAQPVMTHYGVTSMCRASFAPYNTEQDVEEAIAAIERAAKMLR</sequence>
<dbReference type="eggNOG" id="COG0520">
    <property type="taxonomic scope" value="Bacteria"/>
</dbReference>
<evidence type="ECO:0000256" key="4">
    <source>
        <dbReference type="ARBA" id="ARBA00022679"/>
    </source>
</evidence>
<evidence type="ECO:0000313" key="10">
    <source>
        <dbReference type="EMBL" id="CDN31201.1"/>
    </source>
</evidence>
<dbReference type="SUPFAM" id="SSF53383">
    <property type="entry name" value="PLP-dependent transferases"/>
    <property type="match status" value="1"/>
</dbReference>
<dbReference type="InterPro" id="IPR016454">
    <property type="entry name" value="Cysteine_dSase"/>
</dbReference>
<dbReference type="Gene3D" id="3.90.1150.10">
    <property type="entry name" value="Aspartate Aminotransferase, domain 1"/>
    <property type="match status" value="1"/>
</dbReference>
<evidence type="ECO:0000256" key="6">
    <source>
        <dbReference type="ARBA" id="ARBA00050776"/>
    </source>
</evidence>
<keyword evidence="4 8" id="KW-0808">Transferase</keyword>
<organism evidence="10 11">
    <name type="scientific">Mucinivorans hirudinis</name>
    <dbReference type="NCBI Taxonomy" id="1433126"/>
    <lineage>
        <taxon>Bacteria</taxon>
        <taxon>Pseudomonadati</taxon>
        <taxon>Bacteroidota</taxon>
        <taxon>Bacteroidia</taxon>
        <taxon>Bacteroidales</taxon>
        <taxon>Rikenellaceae</taxon>
        <taxon>Mucinivorans</taxon>
    </lineage>
</organism>
<keyword evidence="5 8" id="KW-0663">Pyridoxal phosphate</keyword>
<dbReference type="NCBIfam" id="TIGR01979">
    <property type="entry name" value="sufS"/>
    <property type="match status" value="1"/>
</dbReference>
<dbReference type="PROSITE" id="PS00595">
    <property type="entry name" value="AA_TRANSFER_CLASS_5"/>
    <property type="match status" value="1"/>
</dbReference>
<dbReference type="InterPro" id="IPR010970">
    <property type="entry name" value="Cys_dSase_SufS"/>
</dbReference>
<evidence type="ECO:0000313" key="11">
    <source>
        <dbReference type="Proteomes" id="UP000027616"/>
    </source>
</evidence>
<dbReference type="AlphaFoldDB" id="A0A060R7G0"/>
<evidence type="ECO:0000256" key="5">
    <source>
        <dbReference type="ARBA" id="ARBA00022898"/>
    </source>
</evidence>
<dbReference type="GO" id="GO:0006534">
    <property type="term" value="P:cysteine metabolic process"/>
    <property type="evidence" value="ECO:0007669"/>
    <property type="project" value="UniProtKB-UniRule"/>
</dbReference>
<dbReference type="CDD" id="cd06453">
    <property type="entry name" value="SufS_like"/>
    <property type="match status" value="1"/>
</dbReference>
<dbReference type="KEGG" id="rbc:BN938_1105"/>
<dbReference type="InterPro" id="IPR015424">
    <property type="entry name" value="PyrdxlP-dep_Trfase"/>
</dbReference>
<dbReference type="OrthoDB" id="9804366at2"/>
<dbReference type="STRING" id="1433126.BN938_1105"/>
<accession>A0A060R7G0</accession>
<proteinExistence type="inferred from homology"/>
<comment type="catalytic activity">
    <reaction evidence="6 8">
        <text>(sulfur carrier)-H + L-cysteine = (sulfur carrier)-SH + L-alanine</text>
        <dbReference type="Rhea" id="RHEA:43892"/>
        <dbReference type="Rhea" id="RHEA-COMP:14737"/>
        <dbReference type="Rhea" id="RHEA-COMP:14739"/>
        <dbReference type="ChEBI" id="CHEBI:29917"/>
        <dbReference type="ChEBI" id="CHEBI:35235"/>
        <dbReference type="ChEBI" id="CHEBI:57972"/>
        <dbReference type="ChEBI" id="CHEBI:64428"/>
        <dbReference type="EC" id="2.8.1.7"/>
    </reaction>
</comment>
<protein>
    <recommendedName>
        <fullName evidence="8">Cysteine desulfurase</fullName>
        <ecNumber evidence="8">2.8.1.7</ecNumber>
    </recommendedName>
</protein>
<name>A0A060R7G0_9BACT</name>
<gene>
    <name evidence="10" type="ORF">BN938_1105</name>
</gene>
<evidence type="ECO:0000256" key="2">
    <source>
        <dbReference type="ARBA" id="ARBA00002824"/>
    </source>
</evidence>
<dbReference type="InterPro" id="IPR015422">
    <property type="entry name" value="PyrdxlP-dep_Trfase_small"/>
</dbReference>
<dbReference type="InterPro" id="IPR020578">
    <property type="entry name" value="Aminotrans_V_PyrdxlP_BS"/>
</dbReference>
<evidence type="ECO:0000256" key="3">
    <source>
        <dbReference type="ARBA" id="ARBA00010447"/>
    </source>
</evidence>
<dbReference type="PATRIC" id="fig|1433126.3.peg.1099"/>
<comment type="similarity">
    <text evidence="3 8">Belongs to the class-V pyridoxal-phosphate-dependent aminotransferase family. Csd subfamily.</text>
</comment>
<feature type="domain" description="Aminotransferase class V" evidence="9">
    <location>
        <begin position="22"/>
        <end position="390"/>
    </location>
</feature>
<dbReference type="PANTHER" id="PTHR43586:SF8">
    <property type="entry name" value="CYSTEINE DESULFURASE 1, CHLOROPLASTIC"/>
    <property type="match status" value="1"/>
</dbReference>
<dbReference type="EMBL" id="HG934468">
    <property type="protein sequence ID" value="CDN31201.1"/>
    <property type="molecule type" value="Genomic_DNA"/>
</dbReference>
<evidence type="ECO:0000256" key="8">
    <source>
        <dbReference type="RuleBase" id="RU004506"/>
    </source>
</evidence>
<evidence type="ECO:0000256" key="1">
    <source>
        <dbReference type="ARBA" id="ARBA00001933"/>
    </source>
</evidence>
<dbReference type="PANTHER" id="PTHR43586">
    <property type="entry name" value="CYSTEINE DESULFURASE"/>
    <property type="match status" value="1"/>
</dbReference>
<evidence type="ECO:0000259" key="9">
    <source>
        <dbReference type="Pfam" id="PF00266"/>
    </source>
</evidence>
<dbReference type="InterPro" id="IPR000192">
    <property type="entry name" value="Aminotrans_V_dom"/>
</dbReference>
<dbReference type="PIRSF" id="PIRSF005572">
    <property type="entry name" value="NifS"/>
    <property type="match status" value="1"/>
</dbReference>
<dbReference type="Proteomes" id="UP000027616">
    <property type="component" value="Chromosome I"/>
</dbReference>
<dbReference type="HOGENOM" id="CLU_003433_2_5_10"/>
<dbReference type="GO" id="GO:0030170">
    <property type="term" value="F:pyridoxal phosphate binding"/>
    <property type="evidence" value="ECO:0007669"/>
    <property type="project" value="UniProtKB-UniRule"/>
</dbReference>
<evidence type="ECO:0000256" key="7">
    <source>
        <dbReference type="RuleBase" id="RU004504"/>
    </source>
</evidence>
<reference evidence="10 11" key="1">
    <citation type="journal article" date="2015" name="Genome Announc.">
        <title>Complete Genome Sequence of the Novel Leech Symbiont Mucinivorans hirudinis M3T.</title>
        <authorList>
            <person name="Nelson M.C."/>
            <person name="Bomar L."/>
            <person name="Graf J."/>
        </authorList>
    </citation>
    <scope>NUCLEOTIDE SEQUENCE [LARGE SCALE GENOMIC DNA]</scope>
    <source>
        <strain evidence="11">M3</strain>
    </source>
</reference>
<comment type="cofactor">
    <cofactor evidence="1 7">
        <name>pyridoxal 5'-phosphate</name>
        <dbReference type="ChEBI" id="CHEBI:597326"/>
    </cofactor>
</comment>
<dbReference type="Gene3D" id="3.40.640.10">
    <property type="entry name" value="Type I PLP-dependent aspartate aminotransferase-like (Major domain)"/>
    <property type="match status" value="1"/>
</dbReference>
<keyword evidence="11" id="KW-1185">Reference proteome</keyword>
<dbReference type="EC" id="2.8.1.7" evidence="8"/>
<dbReference type="Pfam" id="PF00266">
    <property type="entry name" value="Aminotran_5"/>
    <property type="match status" value="1"/>
</dbReference>